<dbReference type="Pfam" id="PF09852">
    <property type="entry name" value="DUF2079"/>
    <property type="match status" value="1"/>
</dbReference>
<feature type="transmembrane region" description="Helical" evidence="1">
    <location>
        <begin position="21"/>
        <end position="43"/>
    </location>
</feature>
<comment type="caution">
    <text evidence="2">The sequence shown here is derived from an EMBL/GenBank/DDBJ whole genome shotgun (WGS) entry which is preliminary data.</text>
</comment>
<name>A0ABV0KFA0_9CYAN</name>
<dbReference type="Proteomes" id="UP001476950">
    <property type="component" value="Unassembled WGS sequence"/>
</dbReference>
<accession>A0ABV0KFA0</accession>
<evidence type="ECO:0000256" key="1">
    <source>
        <dbReference type="SAM" id="Phobius"/>
    </source>
</evidence>
<proteinExistence type="predicted"/>
<evidence type="ECO:0000313" key="3">
    <source>
        <dbReference type="Proteomes" id="UP001476950"/>
    </source>
</evidence>
<keyword evidence="1" id="KW-0472">Membrane</keyword>
<evidence type="ECO:0000313" key="2">
    <source>
        <dbReference type="EMBL" id="MEP1057892.1"/>
    </source>
</evidence>
<dbReference type="InterPro" id="IPR018650">
    <property type="entry name" value="STSV1_Orf64"/>
</dbReference>
<feature type="transmembrane region" description="Helical" evidence="1">
    <location>
        <begin position="126"/>
        <end position="144"/>
    </location>
</feature>
<feature type="transmembrane region" description="Helical" evidence="1">
    <location>
        <begin position="174"/>
        <end position="202"/>
    </location>
</feature>
<organism evidence="2 3">
    <name type="scientific">Stenomitos frigidus AS-A4</name>
    <dbReference type="NCBI Taxonomy" id="2933935"/>
    <lineage>
        <taxon>Bacteria</taxon>
        <taxon>Bacillati</taxon>
        <taxon>Cyanobacteriota</taxon>
        <taxon>Cyanophyceae</taxon>
        <taxon>Leptolyngbyales</taxon>
        <taxon>Leptolyngbyaceae</taxon>
        <taxon>Stenomitos</taxon>
    </lineage>
</organism>
<dbReference type="RefSeq" id="WP_190451240.1">
    <property type="nucleotide sequence ID" value="NZ_JAMPLM010000003.1"/>
</dbReference>
<sequence length="480" mass="53669">MDQKLTSLDALNDRSDSEAKPIFWLVGVSAVVLFLASSTRHILFHSAAFDLGYFDQALYLISQGQPPVVSFWGFHFLGGHADWILYLLAPLYKIYPSVYWLLALQAIALSLGVIPTWLLAKQAGVKPGQAIAIAVVYLLYPLVFNINLFDFHPEVLALPVLLAVVLAARQNRPLWFTLGTLFILGCRDALSLTVAAMGIWLLLVERKRLCGAIALGTGTAWFLLATQVVIPHFRPFGVEAVARYAGLGNSVLDIAKNIFLQPNLVLNRLFSLPNLEYLCLLFIPVLWGLSLKHLAPLLAAVPQLSMNLLTVYQPQKDLVHQYSVPILPFLLLAIIAAVANDKSWIRNRRGMILWSLIAFLALAKYDFFFGRYLKKLDTWQATREAIAQIQPAASVLTSAQIVPHLTHRPTVQFELNHFKTAALHNNFNYVLLDTRHPGMSCSKECLTTLLGQLQQSAAYQLTYQRDDVYLFVQPVVKKPV</sequence>
<feature type="transmembrane region" description="Helical" evidence="1">
    <location>
        <begin position="351"/>
        <end position="373"/>
    </location>
</feature>
<feature type="transmembrane region" description="Helical" evidence="1">
    <location>
        <begin position="322"/>
        <end position="339"/>
    </location>
</feature>
<feature type="transmembrane region" description="Helical" evidence="1">
    <location>
        <begin position="69"/>
        <end position="89"/>
    </location>
</feature>
<feature type="transmembrane region" description="Helical" evidence="1">
    <location>
        <begin position="151"/>
        <end position="168"/>
    </location>
</feature>
<protein>
    <submittedName>
        <fullName evidence="2">DUF2079 domain-containing protein</fullName>
    </submittedName>
</protein>
<keyword evidence="1" id="KW-0812">Transmembrane</keyword>
<dbReference type="EMBL" id="JAMPLM010000003">
    <property type="protein sequence ID" value="MEP1057892.1"/>
    <property type="molecule type" value="Genomic_DNA"/>
</dbReference>
<keyword evidence="3" id="KW-1185">Reference proteome</keyword>
<feature type="transmembrane region" description="Helical" evidence="1">
    <location>
        <begin position="98"/>
        <end position="120"/>
    </location>
</feature>
<reference evidence="2 3" key="1">
    <citation type="submission" date="2022-04" db="EMBL/GenBank/DDBJ databases">
        <title>Positive selection, recombination, and allopatry shape intraspecific diversity of widespread and dominant cyanobacteria.</title>
        <authorList>
            <person name="Wei J."/>
            <person name="Shu W."/>
            <person name="Hu C."/>
        </authorList>
    </citation>
    <scope>NUCLEOTIDE SEQUENCE [LARGE SCALE GENOMIC DNA]</scope>
    <source>
        <strain evidence="2 3">AS-A4</strain>
    </source>
</reference>
<gene>
    <name evidence="2" type="ORF">NDI38_05535</name>
</gene>
<feature type="transmembrane region" description="Helical" evidence="1">
    <location>
        <begin position="209"/>
        <end position="230"/>
    </location>
</feature>
<keyword evidence="1" id="KW-1133">Transmembrane helix</keyword>